<dbReference type="PANTHER" id="PTHR32305:SF15">
    <property type="entry name" value="PROTEIN RHSA-RELATED"/>
    <property type="match status" value="1"/>
</dbReference>
<accession>A0A0N8VSL0</accession>
<evidence type="ECO:0000313" key="3">
    <source>
        <dbReference type="Proteomes" id="UP000050342"/>
    </source>
</evidence>
<dbReference type="STRING" id="1563157.AQS70_02060"/>
<dbReference type="NCBIfam" id="TIGR03696">
    <property type="entry name" value="Rhs_assc_core"/>
    <property type="match status" value="1"/>
</dbReference>
<dbReference type="InterPro" id="IPR050708">
    <property type="entry name" value="T6SS_VgrG/RHS"/>
</dbReference>
<evidence type="ECO:0000256" key="1">
    <source>
        <dbReference type="SAM" id="MobiDB-lite"/>
    </source>
</evidence>
<dbReference type="AlphaFoldDB" id="A0A0N8VSL0"/>
<evidence type="ECO:0000313" key="2">
    <source>
        <dbReference type="EMBL" id="KQB53620.1"/>
    </source>
</evidence>
<organism evidence="2 3">
    <name type="scientific">Pseudomonas endophytica</name>
    <dbReference type="NCBI Taxonomy" id="1563157"/>
    <lineage>
        <taxon>Bacteria</taxon>
        <taxon>Pseudomonadati</taxon>
        <taxon>Pseudomonadota</taxon>
        <taxon>Gammaproteobacteria</taxon>
        <taxon>Pseudomonadales</taxon>
        <taxon>Pseudomonadaceae</taxon>
        <taxon>Pseudomonas</taxon>
    </lineage>
</organism>
<evidence type="ECO:0008006" key="4">
    <source>
        <dbReference type="Google" id="ProtNLM"/>
    </source>
</evidence>
<keyword evidence="3" id="KW-1185">Reference proteome</keyword>
<reference evidence="2 3" key="1">
    <citation type="submission" date="2015-10" db="EMBL/GenBank/DDBJ databases">
        <title>Pseudomonas helleri sp. nov. and Pseudomonas weihenstephanensis sp. nov., isolated from raw cows milk.</title>
        <authorList>
            <person name="Von Neubeck M."/>
            <person name="Huptas C."/>
            <person name="Wenning M."/>
            <person name="Scherer S."/>
        </authorList>
    </citation>
    <scope>NUCLEOTIDE SEQUENCE [LARGE SCALE GENOMIC DNA]</scope>
    <source>
        <strain evidence="2 3">BSTT44</strain>
    </source>
</reference>
<dbReference type="Gene3D" id="2.180.10.10">
    <property type="entry name" value="RHS repeat-associated core"/>
    <property type="match status" value="1"/>
</dbReference>
<feature type="compositionally biased region" description="Low complexity" evidence="1">
    <location>
        <begin position="817"/>
        <end position="840"/>
    </location>
</feature>
<protein>
    <recommendedName>
        <fullName evidence="4">Toxin</fullName>
    </recommendedName>
</protein>
<proteinExistence type="predicted"/>
<dbReference type="Proteomes" id="UP000050342">
    <property type="component" value="Unassembled WGS sequence"/>
</dbReference>
<sequence>MRTVAYHRAHPQDESQSRIQRQTFGITGQLQHQWDARLQRLHNLDTTVQANQSLRHSLTGRVLITKSIDAGWRISLSGNAGQLLCVWDARGSRRRYLFDAFLRPEAVFEQAADQAYEHCVERLTYAAVDAQHAARNQCGRLIRHDDPAGTVLLEQYALSGAMAQQIRSFLKPDSIADWPEPLHLREQQLERERYTSAWHYDALGGLLEQTDAKGNRQLSQYGPAGELMQTVLAFKSGTRKVLLDQRIYNAQGQVEAERAGNNVLTLATYAPQDGRLMRLKAHSAGSKKFVLQDLTYRYDRVGNVLSINDAAQPTTWANNTQIDPTSTFQYDTLYQLIKATGRESAQHTYGSALPALVLFGSTDGSLMRNYTRHYQYDEGCNLVQMQHVPSSGQGFTQRMTIAARSNHSMLGAVDTPLNPRQSFDQQGNLRALTRGQAMSWNVRNQLSRVTQVAREDGTNDDEIYGYDGSGLRVLKRRLSLAKNRQQVEEVRYLTGLELHRNFATGEWLNVLTIEAGHTRVRALIWEHKRPAGMDDEQLRFSLIDATASSTLELDEQAALLSQDGYYPFGGTAWWAAKSQVEAKFKAVRYSGKERDATGLYYYGYRYYAPWLMRWVSPDPAGDVDALNLYAMVANNPVAHTDTLGLSLALNIAVSISALILFVGVTALLGASAGWAFGQPEAGAVAGASLGAARTLWVNYQRYQQGGWPPVDDDQLEYAALIAEQTIGLAQKSGLSREETNSLVNFVYSRLQQHANDGLLMTSDNPSTGEIYGHIGSASAISRQQSGDNRRLPTHRELRRLGFSSVLLRGPTRTITTASAQAGTSSTQSSASQFETQAATSLAKRKVGRRGQQGPADEMAAQAVDIPAAPATQFNIDESAIEHLMQRPEGTSIGITIGHVQEGRYGAVHWHKHSDGLWSADLHGYPGTTRRGAYRLMLEHTGGRNYRVLGVRDPHRR</sequence>
<dbReference type="EMBL" id="LLWH01000165">
    <property type="protein sequence ID" value="KQB53620.1"/>
    <property type="molecule type" value="Genomic_DNA"/>
</dbReference>
<comment type="caution">
    <text evidence="2">The sequence shown here is derived from an EMBL/GenBank/DDBJ whole genome shotgun (WGS) entry which is preliminary data.</text>
</comment>
<dbReference type="PANTHER" id="PTHR32305">
    <property type="match status" value="1"/>
</dbReference>
<name>A0A0N8VSL0_9PSED</name>
<dbReference type="InterPro" id="IPR022385">
    <property type="entry name" value="Rhs_assc_core"/>
</dbReference>
<gene>
    <name evidence="2" type="ORF">AQS70_02060</name>
</gene>
<feature type="region of interest" description="Disordered" evidence="1">
    <location>
        <begin position="817"/>
        <end position="854"/>
    </location>
</feature>